<dbReference type="EMBL" id="JASBNA010000093">
    <property type="protein sequence ID" value="KAK7677219.1"/>
    <property type="molecule type" value="Genomic_DNA"/>
</dbReference>
<keyword evidence="2" id="KW-1133">Transmembrane helix</keyword>
<evidence type="ECO:0008006" key="5">
    <source>
        <dbReference type="Google" id="ProtNLM"/>
    </source>
</evidence>
<gene>
    <name evidence="3" type="ORF">QCA50_019813</name>
</gene>
<feature type="compositionally biased region" description="Acidic residues" evidence="1">
    <location>
        <begin position="66"/>
        <end position="89"/>
    </location>
</feature>
<evidence type="ECO:0000256" key="1">
    <source>
        <dbReference type="SAM" id="MobiDB-lite"/>
    </source>
</evidence>
<evidence type="ECO:0000313" key="4">
    <source>
        <dbReference type="Proteomes" id="UP001385951"/>
    </source>
</evidence>
<evidence type="ECO:0000313" key="3">
    <source>
        <dbReference type="EMBL" id="KAK7677219.1"/>
    </source>
</evidence>
<comment type="caution">
    <text evidence="3">The sequence shown here is derived from an EMBL/GenBank/DDBJ whole genome shotgun (WGS) entry which is preliminary data.</text>
</comment>
<protein>
    <recommendedName>
        <fullName evidence="5">Transmembrane protein</fullName>
    </recommendedName>
</protein>
<feature type="region of interest" description="Disordered" evidence="1">
    <location>
        <begin position="52"/>
        <end position="99"/>
    </location>
</feature>
<accession>A0AAW0FD12</accession>
<keyword evidence="2" id="KW-0812">Transmembrane</keyword>
<sequence>MLPSTSSAVPVLQLYESRTTLIIAVWFFASSVGVISLIRRASRQAFSRVRGGARRHGTVSVHEDDLRVDDDEDNEEEEEEDDDGEDSASMEDTIVVRDQ</sequence>
<evidence type="ECO:0000256" key="2">
    <source>
        <dbReference type="SAM" id="Phobius"/>
    </source>
</evidence>
<name>A0AAW0FD12_9APHY</name>
<dbReference type="AlphaFoldDB" id="A0AAW0FD12"/>
<keyword evidence="4" id="KW-1185">Reference proteome</keyword>
<proteinExistence type="predicted"/>
<keyword evidence="2" id="KW-0472">Membrane</keyword>
<reference evidence="3 4" key="1">
    <citation type="submission" date="2022-09" db="EMBL/GenBank/DDBJ databases">
        <authorList>
            <person name="Palmer J.M."/>
        </authorList>
    </citation>
    <scope>NUCLEOTIDE SEQUENCE [LARGE SCALE GENOMIC DNA]</scope>
    <source>
        <strain evidence="3 4">DSM 7382</strain>
    </source>
</reference>
<feature type="transmembrane region" description="Helical" evidence="2">
    <location>
        <begin position="20"/>
        <end position="38"/>
    </location>
</feature>
<organism evidence="3 4">
    <name type="scientific">Cerrena zonata</name>
    <dbReference type="NCBI Taxonomy" id="2478898"/>
    <lineage>
        <taxon>Eukaryota</taxon>
        <taxon>Fungi</taxon>
        <taxon>Dikarya</taxon>
        <taxon>Basidiomycota</taxon>
        <taxon>Agaricomycotina</taxon>
        <taxon>Agaricomycetes</taxon>
        <taxon>Polyporales</taxon>
        <taxon>Cerrenaceae</taxon>
        <taxon>Cerrena</taxon>
    </lineage>
</organism>
<dbReference type="Proteomes" id="UP001385951">
    <property type="component" value="Unassembled WGS sequence"/>
</dbReference>